<dbReference type="InterPro" id="IPR001100">
    <property type="entry name" value="Pyr_nuc-diS_OxRdtase"/>
</dbReference>
<dbReference type="InterPro" id="IPR012999">
    <property type="entry name" value="Pyr_OxRdtase_I_AS"/>
</dbReference>
<comment type="catalytic activity">
    <reaction evidence="15">
        <text>Hg + NADP(+) + H(+) = Hg(2+) + NADPH</text>
        <dbReference type="Rhea" id="RHEA:23856"/>
        <dbReference type="ChEBI" id="CHEBI:15378"/>
        <dbReference type="ChEBI" id="CHEBI:16170"/>
        <dbReference type="ChEBI" id="CHEBI:16793"/>
        <dbReference type="ChEBI" id="CHEBI:57783"/>
        <dbReference type="ChEBI" id="CHEBI:58349"/>
        <dbReference type="EC" id="1.16.1.1"/>
    </reaction>
</comment>
<evidence type="ECO:0000256" key="12">
    <source>
        <dbReference type="ARBA" id="ARBA00023157"/>
    </source>
</evidence>
<dbReference type="PIRSF" id="PIRSF000350">
    <property type="entry name" value="Mercury_reductase_MerA"/>
    <property type="match status" value="1"/>
</dbReference>
<comment type="cofactor">
    <cofactor evidence="16">
        <name>FAD</name>
        <dbReference type="ChEBI" id="CHEBI:57692"/>
    </cofactor>
    <text evidence="16">Binds 1 FAD per subunit.</text>
</comment>
<dbReference type="NCBIfam" id="TIGR02053">
    <property type="entry name" value="MerA"/>
    <property type="match status" value="1"/>
</dbReference>
<dbReference type="GO" id="GO:0050660">
    <property type="term" value="F:flavin adenine dinucleotide binding"/>
    <property type="evidence" value="ECO:0007669"/>
    <property type="project" value="InterPro"/>
</dbReference>
<evidence type="ECO:0000256" key="10">
    <source>
        <dbReference type="ARBA" id="ARBA00022914"/>
    </source>
</evidence>
<gene>
    <name evidence="21" type="ORF">AV541_05000</name>
</gene>
<keyword evidence="5" id="KW-0475">Mercuric resistance</keyword>
<dbReference type="AlphaFoldDB" id="A0A0X8DCK9"/>
<feature type="binding site" evidence="16">
    <location>
        <position position="259"/>
    </location>
    <ligand>
        <name>NAD(+)</name>
        <dbReference type="ChEBI" id="CHEBI:57540"/>
    </ligand>
</feature>
<feature type="domain" description="FAD/NAD(P)-binding" evidence="20">
    <location>
        <begin position="3"/>
        <end position="315"/>
    </location>
</feature>
<feature type="domain" description="Pyridine nucleotide-disulphide oxidoreductase dimerisation" evidence="19">
    <location>
        <begin position="335"/>
        <end position="440"/>
    </location>
</feature>
<proteinExistence type="inferred from homology"/>
<evidence type="ECO:0000256" key="11">
    <source>
        <dbReference type="ARBA" id="ARBA00023002"/>
    </source>
</evidence>
<dbReference type="SUPFAM" id="SSF51905">
    <property type="entry name" value="FAD/NAD(P)-binding domain"/>
    <property type="match status" value="1"/>
</dbReference>
<keyword evidence="6 18" id="KW-0285">Flavoprotein</keyword>
<dbReference type="FunFam" id="3.30.390.30:FF:000001">
    <property type="entry name" value="Dihydrolipoyl dehydrogenase"/>
    <property type="match status" value="1"/>
</dbReference>
<dbReference type="Pfam" id="PF07992">
    <property type="entry name" value="Pyr_redox_2"/>
    <property type="match status" value="1"/>
</dbReference>
<protein>
    <recommendedName>
        <fullName evidence="4">Mercuric reductase</fullName>
        <ecNumber evidence="3">1.16.1.1</ecNumber>
    </recommendedName>
    <alternativeName>
        <fullName evidence="14">Hg(II) reductase</fullName>
    </alternativeName>
</protein>
<evidence type="ECO:0000256" key="3">
    <source>
        <dbReference type="ARBA" id="ARBA00012661"/>
    </source>
</evidence>
<reference evidence="21 22" key="1">
    <citation type="submission" date="2016-01" db="EMBL/GenBank/DDBJ databases">
        <title>Genome sequence of Thermus parvatiensis, a thermophile isolated from a hot water spring.</title>
        <authorList>
            <person name="Tripathi C."/>
            <person name="Lal R."/>
        </authorList>
    </citation>
    <scope>NUCLEOTIDE SEQUENCE [LARGE SCALE GENOMIC DNA]</scope>
    <source>
        <strain evidence="21 22">RL</strain>
    </source>
</reference>
<evidence type="ECO:0000313" key="22">
    <source>
        <dbReference type="Proteomes" id="UP000061630"/>
    </source>
</evidence>
<sequence>MTYDLLIVGSGSAGVAAALEASALGAKAAVVEAGVLGGTCVNVGCVPSKYLLRAADAFHRAGHSAFPGLRTEALGVDWKALLAGKEGLIAALRKEKYQEVLEAAGVPVLRGRARFLDGERMEVEGREVLAGRYLLATGARPFLPPIPGLQESAPWTYLEALSAPALPESLLVVGGGPIGLELAQAFARLGSRVTVLEALPEVLPQEDRELARLLRGYLEEEGLRVHTGVRVETVVREGAFRVRTDRGVFEAERLLVATGRRPSLEGLGLERAGVERDERGFLRLDPSLRTTNPRVYAAGDAAGLPQFVYVAAQSGRVAARNALGVETPLDLAALPRVTFTDPALAAVGLTEEEARRRYGAGVRAATLPLSQVPKALTARDARGAFKIVVDEEGTVLGLHVLAHEAGDVIQEGILAVKYGLGYRDLVDTFHPYLTLAEGIRLVAQALDADPKKLSCCA</sequence>
<keyword evidence="12" id="KW-1015">Disulfide bond</keyword>
<evidence type="ECO:0000256" key="14">
    <source>
        <dbReference type="ARBA" id="ARBA00031725"/>
    </source>
</evidence>
<dbReference type="PROSITE" id="PS00076">
    <property type="entry name" value="PYRIDINE_REDOX_1"/>
    <property type="match status" value="1"/>
</dbReference>
<evidence type="ECO:0000256" key="16">
    <source>
        <dbReference type="PIRSR" id="PIRSR000350-3"/>
    </source>
</evidence>
<dbReference type="KEGG" id="tpar:AV541_05000"/>
<dbReference type="PRINTS" id="PR00411">
    <property type="entry name" value="PNDRDTASEI"/>
</dbReference>
<comment type="subunit">
    <text evidence="2">Homodimer.</text>
</comment>
<feature type="binding site" evidence="16">
    <location>
        <position position="300"/>
    </location>
    <ligand>
        <name>FAD</name>
        <dbReference type="ChEBI" id="CHEBI:57692"/>
    </ligand>
</feature>
<dbReference type="SUPFAM" id="SSF55424">
    <property type="entry name" value="FAD/NAD-linked reductases, dimerisation (C-terminal) domain"/>
    <property type="match status" value="1"/>
</dbReference>
<evidence type="ECO:0000259" key="20">
    <source>
        <dbReference type="Pfam" id="PF07992"/>
    </source>
</evidence>
<dbReference type="InterPro" id="IPR016156">
    <property type="entry name" value="FAD/NAD-linked_Rdtase_dimer_sf"/>
</dbReference>
<evidence type="ECO:0000256" key="9">
    <source>
        <dbReference type="ARBA" id="ARBA00022857"/>
    </source>
</evidence>
<dbReference type="InterPro" id="IPR004099">
    <property type="entry name" value="Pyr_nucl-diS_OxRdtase_dimer"/>
</dbReference>
<evidence type="ECO:0000259" key="19">
    <source>
        <dbReference type="Pfam" id="PF02852"/>
    </source>
</evidence>
<dbReference type="GO" id="GO:0050661">
    <property type="term" value="F:NADP binding"/>
    <property type="evidence" value="ECO:0007669"/>
    <property type="project" value="InterPro"/>
</dbReference>
<dbReference type="PANTHER" id="PTHR43014:SF4">
    <property type="entry name" value="PYRIDINE NUCLEOTIDE-DISULFIDE OXIDOREDUCTASE RCLA-RELATED"/>
    <property type="match status" value="1"/>
</dbReference>
<name>A0A0X8DCK9_9DEIN</name>
<keyword evidence="8 16" id="KW-0274">FAD</keyword>
<dbReference type="InterPro" id="IPR023753">
    <property type="entry name" value="FAD/NAD-binding_dom"/>
</dbReference>
<dbReference type="GO" id="GO:0003955">
    <property type="term" value="F:NAD(P)H dehydrogenase (quinone) activity"/>
    <property type="evidence" value="ECO:0007669"/>
    <property type="project" value="TreeGrafter"/>
</dbReference>
<feature type="binding site" evidence="16">
    <location>
        <begin position="174"/>
        <end position="181"/>
    </location>
    <ligand>
        <name>NAD(+)</name>
        <dbReference type="ChEBI" id="CHEBI:57540"/>
    </ligand>
</feature>
<keyword evidence="11 18" id="KW-0560">Oxidoreductase</keyword>
<evidence type="ECO:0000313" key="21">
    <source>
        <dbReference type="EMBL" id="AMA75530.1"/>
    </source>
</evidence>
<dbReference type="EMBL" id="CP014141">
    <property type="protein sequence ID" value="AMA75530.1"/>
    <property type="molecule type" value="Genomic_DNA"/>
</dbReference>
<feature type="binding site" evidence="16">
    <location>
        <position position="49"/>
    </location>
    <ligand>
        <name>FAD</name>
        <dbReference type="ChEBI" id="CHEBI:57692"/>
    </ligand>
</feature>
<dbReference type="EC" id="1.16.1.1" evidence="3"/>
<evidence type="ECO:0000256" key="4">
    <source>
        <dbReference type="ARBA" id="ARBA00014791"/>
    </source>
</evidence>
<evidence type="ECO:0000256" key="15">
    <source>
        <dbReference type="ARBA" id="ARBA00048984"/>
    </source>
</evidence>
<evidence type="ECO:0000256" key="13">
    <source>
        <dbReference type="ARBA" id="ARBA00023284"/>
    </source>
</evidence>
<evidence type="ECO:0000256" key="2">
    <source>
        <dbReference type="ARBA" id="ARBA00011738"/>
    </source>
</evidence>
<keyword evidence="10" id="KW-0476">Mercury</keyword>
<evidence type="ECO:0000256" key="8">
    <source>
        <dbReference type="ARBA" id="ARBA00022827"/>
    </source>
</evidence>
<evidence type="ECO:0000256" key="5">
    <source>
        <dbReference type="ARBA" id="ARBA00022466"/>
    </source>
</evidence>
<dbReference type="GO" id="GO:0045340">
    <property type="term" value="F:mercury ion binding"/>
    <property type="evidence" value="ECO:0007669"/>
    <property type="project" value="InterPro"/>
</dbReference>
<keyword evidence="13 18" id="KW-0676">Redox-active center</keyword>
<dbReference type="Gene3D" id="3.50.50.60">
    <property type="entry name" value="FAD/NAD(P)-binding domain"/>
    <property type="match status" value="2"/>
</dbReference>
<dbReference type="Pfam" id="PF02852">
    <property type="entry name" value="Pyr_redox_dim"/>
    <property type="match status" value="1"/>
</dbReference>
<keyword evidence="7" id="KW-0479">Metal-binding</keyword>
<evidence type="ECO:0000256" key="17">
    <source>
        <dbReference type="PIRSR" id="PIRSR000350-4"/>
    </source>
</evidence>
<dbReference type="RefSeq" id="WP_060384388.1">
    <property type="nucleotide sequence ID" value="NZ_CP014141.1"/>
</dbReference>
<keyword evidence="16" id="KW-0520">NAD</keyword>
<accession>A0A0X8DCK9</accession>
<evidence type="ECO:0000256" key="6">
    <source>
        <dbReference type="ARBA" id="ARBA00022630"/>
    </source>
</evidence>
<dbReference type="PANTHER" id="PTHR43014">
    <property type="entry name" value="MERCURIC REDUCTASE"/>
    <property type="match status" value="1"/>
</dbReference>
<dbReference type="Gene3D" id="3.30.390.30">
    <property type="match status" value="1"/>
</dbReference>
<dbReference type="InterPro" id="IPR036188">
    <property type="entry name" value="FAD/NAD-bd_sf"/>
</dbReference>
<keyword evidence="16" id="KW-0547">Nucleotide-binding</keyword>
<dbReference type="PRINTS" id="PR00368">
    <property type="entry name" value="FADPNR"/>
</dbReference>
<evidence type="ECO:0000256" key="18">
    <source>
        <dbReference type="RuleBase" id="RU003691"/>
    </source>
</evidence>
<dbReference type="GO" id="GO:0016668">
    <property type="term" value="F:oxidoreductase activity, acting on a sulfur group of donors, NAD(P) as acceptor"/>
    <property type="evidence" value="ECO:0007669"/>
    <property type="project" value="InterPro"/>
</dbReference>
<dbReference type="Proteomes" id="UP000061630">
    <property type="component" value="Chromosome"/>
</dbReference>
<keyword evidence="9" id="KW-0521">NADP</keyword>
<feature type="binding site" evidence="16">
    <location>
        <position position="197"/>
    </location>
    <ligand>
        <name>NAD(+)</name>
        <dbReference type="ChEBI" id="CHEBI:57540"/>
    </ligand>
</feature>
<evidence type="ECO:0000256" key="7">
    <source>
        <dbReference type="ARBA" id="ARBA00022723"/>
    </source>
</evidence>
<comment type="similarity">
    <text evidence="1 18">Belongs to the class-I pyridine nucleotide-disulfide oxidoreductase family.</text>
</comment>
<dbReference type="GO" id="GO:0050787">
    <property type="term" value="P:detoxification of mercury ion"/>
    <property type="evidence" value="ECO:0007669"/>
    <property type="project" value="InterPro"/>
</dbReference>
<feature type="disulfide bond" description="Redox-active" evidence="17">
    <location>
        <begin position="40"/>
        <end position="45"/>
    </location>
</feature>
<dbReference type="InterPro" id="IPR021179">
    <property type="entry name" value="Mercury_reductase_MerA"/>
</dbReference>
<organism evidence="21 22">
    <name type="scientific">Thermus parvatiensis</name>
    <dbReference type="NCBI Taxonomy" id="456163"/>
    <lineage>
        <taxon>Bacteria</taxon>
        <taxon>Thermotogati</taxon>
        <taxon>Deinococcota</taxon>
        <taxon>Deinococci</taxon>
        <taxon>Thermales</taxon>
        <taxon>Thermaceae</taxon>
        <taxon>Thermus</taxon>
    </lineage>
</organism>
<dbReference type="GO" id="GO:0016152">
    <property type="term" value="F:mercury (II) reductase (NADP+) activity"/>
    <property type="evidence" value="ECO:0007669"/>
    <property type="project" value="UniProtKB-EC"/>
</dbReference>
<evidence type="ECO:0000256" key="1">
    <source>
        <dbReference type="ARBA" id="ARBA00007532"/>
    </source>
</evidence>